<evidence type="ECO:0000256" key="2">
    <source>
        <dbReference type="ARBA" id="ARBA00004496"/>
    </source>
</evidence>
<evidence type="ECO:0000313" key="12">
    <source>
        <dbReference type="Proteomes" id="UP000556026"/>
    </source>
</evidence>
<protein>
    <recommendedName>
        <fullName evidence="13">Dockerin domain-containing protein</fullName>
    </recommendedName>
</protein>
<dbReference type="RefSeq" id="WP_183353442.1">
    <property type="nucleotide sequence ID" value="NZ_BLXX01000002.1"/>
</dbReference>
<keyword evidence="4 7" id="KW-0732">Signal</keyword>
<evidence type="ECO:0000259" key="10">
    <source>
        <dbReference type="Pfam" id="PF22544"/>
    </source>
</evidence>
<accession>A0A6V8MF13</accession>
<dbReference type="InterPro" id="IPR036439">
    <property type="entry name" value="Dockerin_dom_sf"/>
</dbReference>
<dbReference type="Gene3D" id="1.10.1330.10">
    <property type="entry name" value="Dockerin domain"/>
    <property type="match status" value="1"/>
</dbReference>
<keyword evidence="3" id="KW-0963">Cytoplasm</keyword>
<dbReference type="InterPro" id="IPR052025">
    <property type="entry name" value="Xyloglucanase_GH74"/>
</dbReference>
<comment type="subcellular location">
    <subcellularLocation>
        <location evidence="1">Cell projection</location>
        <location evidence="1">Cilium</location>
    </subcellularLocation>
    <subcellularLocation>
        <location evidence="2">Cytoplasm</location>
    </subcellularLocation>
</comment>
<sequence>MLTLAFWILICAEAGAVSFNNWSSSGPFPTPAKAVVKVLAVAPTTPVATVYNGTDGGGVYTMNEGGASWSPANGGLANRQLQGVAVHPLDPKVVYAATRDGLFKTSDGAASWIEVSAGLASRDVRFVAIDPQAPATLYAAGPSGVSKSSDAGASWSAANAGLTSSNVRAILVDPQNGANLYAATDGGIFASSDAGANWTAASTGLNNLDVLCLAWAGTAPTATLLAGTNGGGVFLSSDGAATWSADNGSLGNLVVNVILVDNPSAPANAFAGTGNGLYKQGYASGSWGAWSSVSTGVSAPALVHALTNNPAARSTLYAGTDLGAFRSTNSGAAWSALSSGLRPGNALAVKPSDSTVLVAGMTNGGLYRSTDSAASWIAASSANPGTPTAVLFDPSGSQVYAASGSGVYKSLDDGATWTGIGANLPSSDVRALTFGAAGALHAGTGAGIYVYNAGTDSWSAYPGGPPPNTDLTALAYRGSSLFAATNGGGVYRSDNGGGWTQVNSGLANTVINALALDAGNLFVATGSGVFRSPDNGANWVTVNSGIGNLNVKALGLTAGNPVFLTAGTLGGGVYFSTNAGDVWTAMNAGLSDKSVTSLAASSASKRVYAGTAGSRIFALKLSPVSAVTPAAPLSSAPVDFGIVNVNDGKTTVFTLQNTGTLQLNVSSLTLTGTDAGLYHVVAAGSRQCTLPSTVIEAGDFCTVGVNFAPTTTGTKTAALVVASDAPNQPVTSYLQGKGGFPPVATITQPLGGTVRNPVVISGTAIDKNQVTGADGTGSNLTKVEISTDGGATWNAATKNQTLNSWTQWSYTWTTTPLPLNGPYVISARATDSNGIVQSAFSTVTLTVDNVPPVTTISARPAALSNSASGSFSFTVDKAGSSSQCTLDNLTVSCSSPFSYSALLDGSHTFGVISTDSLGNVETSVKSYSWTIDTAPPVTSILSAPPFYSPLSDASFGFGSSEANSTFVCSLDGVSAPCTSPKSFTNLSDGNHVFTVQATDPAGNTAATPPTTQTVSWIVDKNNKPLSTLGQPAGPLSGASYSFTGTASDSVSGVGRVNLTVNGGIARAAADAALSPALPWSSWNYLWSLPVNGTYSVQSQAVDNAGNLQANPATVSVIVANPLPDVQLVAPLNAALVGSTTPRVITGTAQAAVGGLPLQKVQVAVFSSANPPGTLTWNDATGTTAWSYNWQLPPDGAYTVQARVLDVAPALDGSIAGNVSQVVSRNVTIDTAAPVSSIVALANPYLMGHLVTLNGSADDPSPGTGIAQVAVTLTDRLGQVASSGAANYNSSGKSWVYTSGTLADGSYTIQAVATDNAGNQQAVAATSSVTIDNVAPVSSITAQPAALSNQLVSSFSFVANEPSRFVCTLDGVSAPCSACGSAPATSCTQSYSGLSNGAHVFAVQASDAAGNQETSANTVSWTIDRIPPTVTGVAPADGAKRISVAGTKVTATFSKNLDPATVDGTTFYLDHGATAQVSYDPATRTATLTPNGPLAYATTYTATLGTGIADYAHNTLGSTYSFSFSTDPDGDVNLDGKVDLADALLCLQMAVKKVTPTPEQLRHGDLAPFNAKPDPDGKIDASDAYMILARVVGRVTW</sequence>
<evidence type="ECO:0000256" key="4">
    <source>
        <dbReference type="ARBA" id="ARBA00022729"/>
    </source>
</evidence>
<dbReference type="GO" id="GO:0005737">
    <property type="term" value="C:cytoplasm"/>
    <property type="evidence" value="ECO:0007669"/>
    <property type="project" value="UniProtKB-SubCell"/>
</dbReference>
<evidence type="ECO:0000259" key="8">
    <source>
        <dbReference type="Pfam" id="PF13205"/>
    </source>
</evidence>
<evidence type="ECO:0000256" key="6">
    <source>
        <dbReference type="ARBA" id="ARBA00023273"/>
    </source>
</evidence>
<feature type="domain" description="HYDIN/VesB/CFA65-like Ig-like" evidence="10">
    <location>
        <begin position="636"/>
        <end position="737"/>
    </location>
</feature>
<dbReference type="InterPro" id="IPR032812">
    <property type="entry name" value="SbsA_Ig"/>
</dbReference>
<evidence type="ECO:0000313" key="11">
    <source>
        <dbReference type="EMBL" id="GFO58585.1"/>
    </source>
</evidence>
<keyword evidence="6" id="KW-0966">Cell projection</keyword>
<dbReference type="CDD" id="cd14256">
    <property type="entry name" value="Dockerin_I"/>
    <property type="match status" value="1"/>
</dbReference>
<dbReference type="Gene3D" id="2.60.40.650">
    <property type="match status" value="1"/>
</dbReference>
<keyword evidence="12" id="KW-1185">Reference proteome</keyword>
<organism evidence="11 12">
    <name type="scientific">Geomonas silvestris</name>
    <dbReference type="NCBI Taxonomy" id="2740184"/>
    <lineage>
        <taxon>Bacteria</taxon>
        <taxon>Pseudomonadati</taxon>
        <taxon>Thermodesulfobacteriota</taxon>
        <taxon>Desulfuromonadia</taxon>
        <taxon>Geobacterales</taxon>
        <taxon>Geobacteraceae</taxon>
        <taxon>Geomonas</taxon>
    </lineage>
</organism>
<evidence type="ECO:0000259" key="9">
    <source>
        <dbReference type="Pfam" id="PF19077"/>
    </source>
</evidence>
<dbReference type="NCBIfam" id="NF012200">
    <property type="entry name" value="choice_anch_D"/>
    <property type="match status" value="1"/>
</dbReference>
<dbReference type="Pfam" id="PF13205">
    <property type="entry name" value="Big_5"/>
    <property type="match status" value="1"/>
</dbReference>
<dbReference type="GO" id="GO:0010411">
    <property type="term" value="P:xyloglucan metabolic process"/>
    <property type="evidence" value="ECO:0007669"/>
    <property type="project" value="TreeGrafter"/>
</dbReference>
<dbReference type="Gene3D" id="2.60.40.10">
    <property type="entry name" value="Immunoglobulins"/>
    <property type="match status" value="6"/>
</dbReference>
<dbReference type="SUPFAM" id="SSF50939">
    <property type="entry name" value="Sialidases"/>
    <property type="match status" value="1"/>
</dbReference>
<dbReference type="InterPro" id="IPR014756">
    <property type="entry name" value="Ig_E-set"/>
</dbReference>
<feature type="chain" id="PRO_5027698114" description="Dockerin domain-containing protein" evidence="7">
    <location>
        <begin position="17"/>
        <end position="1596"/>
    </location>
</feature>
<dbReference type="PANTHER" id="PTHR43739">
    <property type="entry name" value="XYLOGLUCANASE (EUROFUNG)"/>
    <property type="match status" value="1"/>
</dbReference>
<evidence type="ECO:0008006" key="13">
    <source>
        <dbReference type="Google" id="ProtNLM"/>
    </source>
</evidence>
<dbReference type="Gene3D" id="2.60.40.1220">
    <property type="match status" value="1"/>
</dbReference>
<dbReference type="InterPro" id="IPR053879">
    <property type="entry name" value="HYDIN_VesB_CFA65-like_Ig"/>
</dbReference>
<dbReference type="Pfam" id="PF19077">
    <property type="entry name" value="Big_13"/>
    <property type="match status" value="1"/>
</dbReference>
<dbReference type="PANTHER" id="PTHR43739:SF5">
    <property type="entry name" value="EXO-ALPHA-SIALIDASE"/>
    <property type="match status" value="1"/>
</dbReference>
<keyword evidence="5" id="KW-0969">Cilium</keyword>
<dbReference type="InterPro" id="IPR013783">
    <property type="entry name" value="Ig-like_fold"/>
</dbReference>
<dbReference type="EMBL" id="BLXX01000002">
    <property type="protein sequence ID" value="GFO58585.1"/>
    <property type="molecule type" value="Genomic_DNA"/>
</dbReference>
<evidence type="ECO:0000256" key="1">
    <source>
        <dbReference type="ARBA" id="ARBA00004138"/>
    </source>
</evidence>
<evidence type="ECO:0000256" key="3">
    <source>
        <dbReference type="ARBA" id="ARBA00022490"/>
    </source>
</evidence>
<dbReference type="InterPro" id="IPR015943">
    <property type="entry name" value="WD40/YVTN_repeat-like_dom_sf"/>
</dbReference>
<reference evidence="12" key="1">
    <citation type="submission" date="2020-06" db="EMBL/GenBank/DDBJ databases">
        <title>Draft genomic sequence of Geomonas sp. Red330.</title>
        <authorList>
            <person name="Itoh H."/>
            <person name="Zhenxing X."/>
            <person name="Ushijima N."/>
            <person name="Masuda Y."/>
            <person name="Shiratori Y."/>
            <person name="Senoo K."/>
        </authorList>
    </citation>
    <scope>NUCLEOTIDE SEQUENCE [LARGE SCALE GENOMIC DNA]</scope>
    <source>
        <strain evidence="12">Red330</strain>
    </source>
</reference>
<evidence type="ECO:0000256" key="7">
    <source>
        <dbReference type="SAM" id="SignalP"/>
    </source>
</evidence>
<dbReference type="GO" id="GO:0000272">
    <property type="term" value="P:polysaccharide catabolic process"/>
    <property type="evidence" value="ECO:0007669"/>
    <property type="project" value="InterPro"/>
</dbReference>
<dbReference type="Pfam" id="PF22544">
    <property type="entry name" value="HYDIN_VesB_CFA65-like_Ig"/>
    <property type="match status" value="1"/>
</dbReference>
<dbReference type="SUPFAM" id="SSF110296">
    <property type="entry name" value="Oligoxyloglucan reducing end-specific cellobiohydrolase"/>
    <property type="match status" value="2"/>
</dbReference>
<comment type="caution">
    <text evidence="11">The sequence shown here is derived from an EMBL/GenBank/DDBJ whole genome shotgun (WGS) entry which is preliminary data.</text>
</comment>
<dbReference type="InterPro" id="IPR044016">
    <property type="entry name" value="Big_13"/>
</dbReference>
<feature type="signal peptide" evidence="7">
    <location>
        <begin position="1"/>
        <end position="16"/>
    </location>
</feature>
<dbReference type="SUPFAM" id="SSF81296">
    <property type="entry name" value="E set domains"/>
    <property type="match status" value="2"/>
</dbReference>
<feature type="domain" description="Bacterial Ig-like" evidence="9">
    <location>
        <begin position="1266"/>
        <end position="1332"/>
    </location>
</feature>
<gene>
    <name evidence="11" type="ORF">GMST_09100</name>
</gene>
<dbReference type="Proteomes" id="UP000556026">
    <property type="component" value="Unassembled WGS sequence"/>
</dbReference>
<dbReference type="InterPro" id="IPR014755">
    <property type="entry name" value="Cu-Rt/internalin_Ig-like"/>
</dbReference>
<dbReference type="InterPro" id="IPR036278">
    <property type="entry name" value="Sialidase_sf"/>
</dbReference>
<proteinExistence type="predicted"/>
<feature type="domain" description="SbsA Ig-like" evidence="8">
    <location>
        <begin position="1423"/>
        <end position="1525"/>
    </location>
</feature>
<dbReference type="SUPFAM" id="SSF63446">
    <property type="entry name" value="Type I dockerin domain"/>
    <property type="match status" value="1"/>
</dbReference>
<name>A0A6V8MF13_9BACT</name>
<evidence type="ECO:0000256" key="5">
    <source>
        <dbReference type="ARBA" id="ARBA00023069"/>
    </source>
</evidence>
<dbReference type="Gene3D" id="2.130.10.10">
    <property type="entry name" value="YVTN repeat-like/Quinoprotein amine dehydrogenase"/>
    <property type="match status" value="4"/>
</dbReference>